<evidence type="ECO:0000313" key="9">
    <source>
        <dbReference type="EMBL" id="MCP2167794.1"/>
    </source>
</evidence>
<accession>A0AAE3KIV5</accession>
<keyword evidence="5 7" id="KW-1133">Transmembrane helix</keyword>
<feature type="domain" description="ABC transmembrane type-1" evidence="8">
    <location>
        <begin position="101"/>
        <end position="297"/>
    </location>
</feature>
<feature type="transmembrane region" description="Helical" evidence="7">
    <location>
        <begin position="233"/>
        <end position="258"/>
    </location>
</feature>
<dbReference type="Proteomes" id="UP001206128">
    <property type="component" value="Unassembled WGS sequence"/>
</dbReference>
<dbReference type="InterPro" id="IPR035906">
    <property type="entry name" value="MetI-like_sf"/>
</dbReference>
<evidence type="ECO:0000256" key="6">
    <source>
        <dbReference type="ARBA" id="ARBA00023136"/>
    </source>
</evidence>
<dbReference type="SUPFAM" id="SSF161098">
    <property type="entry name" value="MetI-like"/>
    <property type="match status" value="1"/>
</dbReference>
<keyword evidence="2 7" id="KW-0813">Transport</keyword>
<evidence type="ECO:0000256" key="5">
    <source>
        <dbReference type="ARBA" id="ARBA00022989"/>
    </source>
</evidence>
<reference evidence="9" key="1">
    <citation type="submission" date="2022-06" db="EMBL/GenBank/DDBJ databases">
        <title>Genomic Encyclopedia of Archaeal and Bacterial Type Strains, Phase II (KMG-II): from individual species to whole genera.</title>
        <authorList>
            <person name="Goeker M."/>
        </authorList>
    </citation>
    <scope>NUCLEOTIDE SEQUENCE</scope>
    <source>
        <strain evidence="9">DSM 43935</strain>
    </source>
</reference>
<keyword evidence="4 7" id="KW-0812">Transmembrane</keyword>
<dbReference type="PANTHER" id="PTHR43163">
    <property type="entry name" value="DIPEPTIDE TRANSPORT SYSTEM PERMEASE PROTEIN DPPB-RELATED"/>
    <property type="match status" value="1"/>
</dbReference>
<keyword evidence="10" id="KW-1185">Reference proteome</keyword>
<evidence type="ECO:0000256" key="3">
    <source>
        <dbReference type="ARBA" id="ARBA00022475"/>
    </source>
</evidence>
<sequence length="319" mass="33365">MTRQLLRVTAHRLWGGVLVLWGALTVTFLALRAAPGDPVDTVLGPQVGASPQLRERISAELGLADPWWLQYLRSLVRPLTGDLGRSYQLAQDVGDVLASQLGPTAQLALAATGLAAAIAVVTATATAGRGGAVAAWVSGGELLAVSAPLFWVGLLLLSVFSFQLRWLPAAGAGGVAGLVLPAVTLALPLGGVMAQVLRGALDRTLEQPYVTTLRARGLSEVAVRLRHCLRHGAVPLITMGGWLVGDLLTGTVLVETVFARPGIGRTLVTAVIAKDFPVVTAVVLLAALLFLVINLLVDLVSLVVDPRLRQPGRAREAAR</sequence>
<dbReference type="AlphaFoldDB" id="A0AAE3KIV5"/>
<evidence type="ECO:0000313" key="10">
    <source>
        <dbReference type="Proteomes" id="UP001206128"/>
    </source>
</evidence>
<dbReference type="InterPro" id="IPR000515">
    <property type="entry name" value="MetI-like"/>
</dbReference>
<dbReference type="PROSITE" id="PS50928">
    <property type="entry name" value="ABC_TM1"/>
    <property type="match status" value="1"/>
</dbReference>
<proteinExistence type="inferred from homology"/>
<comment type="caution">
    <text evidence="9">The sequence shown here is derived from an EMBL/GenBank/DDBJ whole genome shotgun (WGS) entry which is preliminary data.</text>
</comment>
<protein>
    <submittedName>
        <fullName evidence="9">Peptide/nickel transport system permease protein</fullName>
    </submittedName>
</protein>
<feature type="transmembrane region" description="Helical" evidence="7">
    <location>
        <begin position="140"/>
        <end position="160"/>
    </location>
</feature>
<keyword evidence="6 7" id="KW-0472">Membrane</keyword>
<dbReference type="RefSeq" id="WP_253775007.1">
    <property type="nucleotide sequence ID" value="NZ_JAMTCK010000011.1"/>
</dbReference>
<comment type="similarity">
    <text evidence="7">Belongs to the binding-protein-dependent transport system permease family.</text>
</comment>
<keyword evidence="3" id="KW-1003">Cell membrane</keyword>
<evidence type="ECO:0000256" key="2">
    <source>
        <dbReference type="ARBA" id="ARBA00022448"/>
    </source>
</evidence>
<feature type="transmembrane region" description="Helical" evidence="7">
    <location>
        <begin position="278"/>
        <end position="304"/>
    </location>
</feature>
<dbReference type="Pfam" id="PF00528">
    <property type="entry name" value="BPD_transp_1"/>
    <property type="match status" value="1"/>
</dbReference>
<dbReference type="GO" id="GO:0005886">
    <property type="term" value="C:plasma membrane"/>
    <property type="evidence" value="ECO:0007669"/>
    <property type="project" value="UniProtKB-SubCell"/>
</dbReference>
<dbReference type="EMBL" id="JAMTCK010000011">
    <property type="protein sequence ID" value="MCP2167794.1"/>
    <property type="molecule type" value="Genomic_DNA"/>
</dbReference>
<feature type="transmembrane region" description="Helical" evidence="7">
    <location>
        <begin position="107"/>
        <end position="128"/>
    </location>
</feature>
<dbReference type="Gene3D" id="1.10.3720.10">
    <property type="entry name" value="MetI-like"/>
    <property type="match status" value="1"/>
</dbReference>
<dbReference type="PANTHER" id="PTHR43163:SF6">
    <property type="entry name" value="DIPEPTIDE TRANSPORT SYSTEM PERMEASE PROTEIN DPPB-RELATED"/>
    <property type="match status" value="1"/>
</dbReference>
<evidence type="ECO:0000259" key="8">
    <source>
        <dbReference type="PROSITE" id="PS50928"/>
    </source>
</evidence>
<feature type="transmembrane region" description="Helical" evidence="7">
    <location>
        <begin position="12"/>
        <end position="31"/>
    </location>
</feature>
<evidence type="ECO:0000256" key="4">
    <source>
        <dbReference type="ARBA" id="ARBA00022692"/>
    </source>
</evidence>
<organism evidence="9 10">
    <name type="scientific">Goodfellowiella coeruleoviolacea</name>
    <dbReference type="NCBI Taxonomy" id="334858"/>
    <lineage>
        <taxon>Bacteria</taxon>
        <taxon>Bacillati</taxon>
        <taxon>Actinomycetota</taxon>
        <taxon>Actinomycetes</taxon>
        <taxon>Pseudonocardiales</taxon>
        <taxon>Pseudonocardiaceae</taxon>
        <taxon>Goodfellowiella</taxon>
    </lineage>
</organism>
<comment type="subcellular location">
    <subcellularLocation>
        <location evidence="1 7">Cell membrane</location>
        <topology evidence="1 7">Multi-pass membrane protein</topology>
    </subcellularLocation>
</comment>
<evidence type="ECO:0000256" key="1">
    <source>
        <dbReference type="ARBA" id="ARBA00004651"/>
    </source>
</evidence>
<feature type="transmembrane region" description="Helical" evidence="7">
    <location>
        <begin position="166"/>
        <end position="189"/>
    </location>
</feature>
<gene>
    <name evidence="9" type="ORF">LX83_004667</name>
</gene>
<name>A0AAE3KIV5_9PSEU</name>
<evidence type="ECO:0000256" key="7">
    <source>
        <dbReference type="RuleBase" id="RU363032"/>
    </source>
</evidence>
<dbReference type="GO" id="GO:0071916">
    <property type="term" value="F:dipeptide transmembrane transporter activity"/>
    <property type="evidence" value="ECO:0007669"/>
    <property type="project" value="TreeGrafter"/>
</dbReference>